<reference evidence="12" key="2">
    <citation type="submission" date="2015-01" db="EMBL/GenBank/DDBJ databases">
        <title>Evolutionary Origins and Diversification of the Mycorrhizal Mutualists.</title>
        <authorList>
            <consortium name="DOE Joint Genome Institute"/>
            <consortium name="Mycorrhizal Genomics Consortium"/>
            <person name="Kohler A."/>
            <person name="Kuo A."/>
            <person name="Nagy L.G."/>
            <person name="Floudas D."/>
            <person name="Copeland A."/>
            <person name="Barry K.W."/>
            <person name="Cichocki N."/>
            <person name="Veneault-Fourrey C."/>
            <person name="LaButti K."/>
            <person name="Lindquist E.A."/>
            <person name="Lipzen A."/>
            <person name="Lundell T."/>
            <person name="Morin E."/>
            <person name="Murat C."/>
            <person name="Riley R."/>
            <person name="Ohm R."/>
            <person name="Sun H."/>
            <person name="Tunlid A."/>
            <person name="Henrissat B."/>
            <person name="Grigoriev I.V."/>
            <person name="Hibbett D.S."/>
            <person name="Martin F."/>
        </authorList>
    </citation>
    <scope>NUCLEOTIDE SEQUENCE [LARGE SCALE GENOMIC DNA]</scope>
    <source>
        <strain evidence="12">UH-Slu-Lm8-n1</strain>
    </source>
</reference>
<organism evidence="11 12">
    <name type="scientific">Suillus luteus UH-Slu-Lm8-n1</name>
    <dbReference type="NCBI Taxonomy" id="930992"/>
    <lineage>
        <taxon>Eukaryota</taxon>
        <taxon>Fungi</taxon>
        <taxon>Dikarya</taxon>
        <taxon>Basidiomycota</taxon>
        <taxon>Agaricomycotina</taxon>
        <taxon>Agaricomycetes</taxon>
        <taxon>Agaricomycetidae</taxon>
        <taxon>Boletales</taxon>
        <taxon>Suillineae</taxon>
        <taxon>Suillaceae</taxon>
        <taxon>Suillus</taxon>
    </lineage>
</organism>
<dbReference type="FunCoup" id="A0A0D0ALJ2">
    <property type="interactions" value="858"/>
</dbReference>
<keyword evidence="12" id="KW-1185">Reference proteome</keyword>
<reference evidence="11 12" key="1">
    <citation type="submission" date="2014-04" db="EMBL/GenBank/DDBJ databases">
        <authorList>
            <consortium name="DOE Joint Genome Institute"/>
            <person name="Kuo A."/>
            <person name="Ruytinx J."/>
            <person name="Rineau F."/>
            <person name="Colpaert J."/>
            <person name="Kohler A."/>
            <person name="Nagy L.G."/>
            <person name="Floudas D."/>
            <person name="Copeland A."/>
            <person name="Barry K.W."/>
            <person name="Cichocki N."/>
            <person name="Veneault-Fourrey C."/>
            <person name="LaButti K."/>
            <person name="Lindquist E.A."/>
            <person name="Lipzen A."/>
            <person name="Lundell T."/>
            <person name="Morin E."/>
            <person name="Murat C."/>
            <person name="Sun H."/>
            <person name="Tunlid A."/>
            <person name="Henrissat B."/>
            <person name="Grigoriev I.V."/>
            <person name="Hibbett D.S."/>
            <person name="Martin F."/>
            <person name="Nordberg H.P."/>
            <person name="Cantor M.N."/>
            <person name="Hua S.X."/>
        </authorList>
    </citation>
    <scope>NUCLEOTIDE SEQUENCE [LARGE SCALE GENOMIC DNA]</scope>
    <source>
        <strain evidence="11 12">UH-Slu-Lm8-n1</strain>
    </source>
</reference>
<evidence type="ECO:0000256" key="8">
    <source>
        <dbReference type="ARBA" id="ARBA00024837"/>
    </source>
</evidence>
<evidence type="ECO:0000256" key="2">
    <source>
        <dbReference type="ARBA" id="ARBA00009211"/>
    </source>
</evidence>
<dbReference type="InParanoid" id="A0A0D0ALJ2"/>
<comment type="similarity">
    <text evidence="2">Belongs to the NOP5/NOP56 family.</text>
</comment>
<evidence type="ECO:0000256" key="5">
    <source>
        <dbReference type="ARBA" id="ARBA00022552"/>
    </source>
</evidence>
<feature type="region of interest" description="Disordered" evidence="9">
    <location>
        <begin position="469"/>
        <end position="538"/>
    </location>
</feature>
<dbReference type="Gene3D" id="1.10.287.4070">
    <property type="match status" value="1"/>
</dbReference>
<dbReference type="Gene3D" id="1.10.246.90">
    <property type="entry name" value="Nop domain"/>
    <property type="match status" value="1"/>
</dbReference>
<dbReference type="SUPFAM" id="SSF89124">
    <property type="entry name" value="Nop domain"/>
    <property type="match status" value="1"/>
</dbReference>
<sequence>MLVLYETAMGYCLFKLSDSAKLESADLYKNFETPEKATKLLKLKALHRFTSTANAVEDLTAVQEGKLGKGLKKFLTEQVVEKAKRKETLVVVDPKLAHSISKKLSIQVTSPSPPEDHSDLWRGIRSQIATLLDGLDPKDLATMSLGLSHSLSRFKLKFSPNKVDTMIVQAIALLDDLDKEINIYSMRVKEWYGWHFPEMGKIIVDNLAYAKVVRTMGFRTNAATTSFETILPEDLEAVLKAAAEISMGTEISDTDIQHIHALCDQVISITAYRAQLAEYLRNRMNAVAPNLTALVGDLVGARLISHAGSLLSLAKHPASTVQILGAEKALFRALKTKHDTPKYGLIYHASLIGQAPPKLKGKMARMVATKAALSIRVDALTDADGKSEETAPSIGLENRAKLESRLRALEHQNDLSGVRRFADKNQQPQRFEMKGQTQTYNAAADAVDLVPTQRDPLELAVKAVLDVKEEKRKAKEEKRSKKKADKEKKAKEESDDDHMDVEEENVSKDKKRKRRESEVNGSEAPKVGEYMLSPPQLN</sequence>
<keyword evidence="7" id="KW-0687">Ribonucleoprotein</keyword>
<dbReference type="PANTHER" id="PTHR10894">
    <property type="entry name" value="NUCLEOLAR PROTEIN 5 NUCLEOLAR PROTEIN NOP5 NOP58"/>
    <property type="match status" value="1"/>
</dbReference>
<keyword evidence="5" id="KW-0698">rRNA processing</keyword>
<protein>
    <recommendedName>
        <fullName evidence="3">Nucleolar protein 58</fullName>
    </recommendedName>
</protein>
<dbReference type="InterPro" id="IPR045056">
    <property type="entry name" value="Nop56/Nop58"/>
</dbReference>
<proteinExistence type="inferred from homology"/>
<evidence type="ECO:0000256" key="4">
    <source>
        <dbReference type="ARBA" id="ARBA00022517"/>
    </source>
</evidence>
<dbReference type="Pfam" id="PF08156">
    <property type="entry name" value="NOP5NT"/>
    <property type="match status" value="1"/>
</dbReference>
<comment type="subcellular location">
    <subcellularLocation>
        <location evidence="1">Nucleus</location>
        <location evidence="1">Nucleolus</location>
    </subcellularLocation>
</comment>
<dbReference type="Pfam" id="PF01798">
    <property type="entry name" value="Nop"/>
    <property type="match status" value="1"/>
</dbReference>
<dbReference type="OrthoDB" id="6780543at2759"/>
<evidence type="ECO:0000256" key="9">
    <source>
        <dbReference type="SAM" id="MobiDB-lite"/>
    </source>
</evidence>
<evidence type="ECO:0000256" key="3">
    <source>
        <dbReference type="ARBA" id="ARBA00020379"/>
    </source>
</evidence>
<feature type="compositionally biased region" description="Basic and acidic residues" evidence="9">
    <location>
        <begin position="469"/>
        <end position="492"/>
    </location>
</feature>
<name>A0A0D0ALJ2_9AGAM</name>
<evidence type="ECO:0000259" key="10">
    <source>
        <dbReference type="PROSITE" id="PS51358"/>
    </source>
</evidence>
<dbReference type="GO" id="GO:0032040">
    <property type="term" value="C:small-subunit processome"/>
    <property type="evidence" value="ECO:0007669"/>
    <property type="project" value="InterPro"/>
</dbReference>
<dbReference type="InterPro" id="IPR012974">
    <property type="entry name" value="NOP58/56_N"/>
</dbReference>
<dbReference type="STRING" id="930992.A0A0D0ALJ2"/>
<feature type="compositionally biased region" description="Acidic residues" evidence="9">
    <location>
        <begin position="493"/>
        <end position="504"/>
    </location>
</feature>
<dbReference type="EMBL" id="KN835230">
    <property type="protein sequence ID" value="KIK42751.1"/>
    <property type="molecule type" value="Genomic_DNA"/>
</dbReference>
<keyword evidence="6" id="KW-0539">Nucleus</keyword>
<accession>A0A0D0ALJ2</accession>
<dbReference type="PANTHER" id="PTHR10894:SF1">
    <property type="entry name" value="NUCLEOLAR PROTEIN 58"/>
    <property type="match status" value="1"/>
</dbReference>
<dbReference type="InterPro" id="IPR002687">
    <property type="entry name" value="Nop_dom"/>
</dbReference>
<dbReference type="FunFam" id="1.10.287.4070:FF:000001">
    <property type="entry name" value="Probable Nucleolar protein 58"/>
    <property type="match status" value="1"/>
</dbReference>
<evidence type="ECO:0000256" key="1">
    <source>
        <dbReference type="ARBA" id="ARBA00004604"/>
    </source>
</evidence>
<evidence type="ECO:0000313" key="12">
    <source>
        <dbReference type="Proteomes" id="UP000054485"/>
    </source>
</evidence>
<evidence type="ECO:0000256" key="6">
    <source>
        <dbReference type="ARBA" id="ARBA00023242"/>
    </source>
</evidence>
<dbReference type="InterPro" id="IPR042239">
    <property type="entry name" value="Nop_C"/>
</dbReference>
<dbReference type="AlphaFoldDB" id="A0A0D0ALJ2"/>
<dbReference type="SMART" id="SM00931">
    <property type="entry name" value="NOSIC"/>
    <property type="match status" value="1"/>
</dbReference>
<dbReference type="PROSITE" id="PS51358">
    <property type="entry name" value="NOP"/>
    <property type="match status" value="1"/>
</dbReference>
<dbReference type="HOGENOM" id="CLU_015495_5_2_1"/>
<evidence type="ECO:0000256" key="7">
    <source>
        <dbReference type="ARBA" id="ARBA00023274"/>
    </source>
</evidence>
<dbReference type="Proteomes" id="UP000054485">
    <property type="component" value="Unassembled WGS sequence"/>
</dbReference>
<dbReference type="InterPro" id="IPR012976">
    <property type="entry name" value="NOSIC"/>
</dbReference>
<dbReference type="GO" id="GO:0031428">
    <property type="term" value="C:box C/D methylation guide snoRNP complex"/>
    <property type="evidence" value="ECO:0007669"/>
    <property type="project" value="InterPro"/>
</dbReference>
<comment type="function">
    <text evidence="8">Required for pre-18S rRNA processing. May bind microtubules.</text>
</comment>
<dbReference type="InterPro" id="IPR036070">
    <property type="entry name" value="Nop_dom_sf"/>
</dbReference>
<gene>
    <name evidence="11" type="ORF">CY34DRAFT_754678</name>
</gene>
<dbReference type="FunFam" id="1.10.246.90:FF:000003">
    <property type="entry name" value="Nucleolar protein 58"/>
    <property type="match status" value="1"/>
</dbReference>
<evidence type="ECO:0000313" key="11">
    <source>
        <dbReference type="EMBL" id="KIK42751.1"/>
    </source>
</evidence>
<keyword evidence="4" id="KW-0690">Ribosome biogenesis</keyword>
<feature type="domain" description="Nop" evidence="10">
    <location>
        <begin position="287"/>
        <end position="411"/>
    </location>
</feature>
<dbReference type="GO" id="GO:0030515">
    <property type="term" value="F:snoRNA binding"/>
    <property type="evidence" value="ECO:0007669"/>
    <property type="project" value="InterPro"/>
</dbReference>
<dbReference type="GO" id="GO:0006364">
    <property type="term" value="P:rRNA processing"/>
    <property type="evidence" value="ECO:0007669"/>
    <property type="project" value="UniProtKB-KW"/>
</dbReference>